<dbReference type="OrthoDB" id="282259at2759"/>
<keyword evidence="1" id="KW-0677">Repeat</keyword>
<evidence type="ECO:0000313" key="4">
    <source>
        <dbReference type="Proteomes" id="UP000692954"/>
    </source>
</evidence>
<evidence type="ECO:0000256" key="1">
    <source>
        <dbReference type="ARBA" id="ARBA00022737"/>
    </source>
</evidence>
<proteinExistence type="predicted"/>
<evidence type="ECO:0008006" key="5">
    <source>
        <dbReference type="Google" id="ProtNLM"/>
    </source>
</evidence>
<evidence type="ECO:0000256" key="2">
    <source>
        <dbReference type="SAM" id="MobiDB-lite"/>
    </source>
</evidence>
<sequence length="241" mass="27132">MGQSCTVNTCCAKEEIQMIKNSNRSIEISVKKSKHSLTNKKTNSGQVEEANQNEIPIQSQHNKASIKEIQKYLNSQNENQNIHPLVKKTIGKLEKIKLPMILLKDGATYEGEWIDGKREGYGKQQWPDGSVYEGEWKNDKSCGKVVKNINQQKGRLIHADGDIYDGDWLDDQANGLGSYTHDNGAKYIGEWLNDRQHGRGIEEWPDGAKYEGDYQNGKKHGNGKLVFADGSYYQGNSLISI</sequence>
<dbReference type="PANTHER" id="PTHR23084">
    <property type="entry name" value="PHOSPHATIDYLINOSITOL-4-PHOSPHATE 5-KINASE RELATED"/>
    <property type="match status" value="1"/>
</dbReference>
<dbReference type="InterPro" id="IPR003409">
    <property type="entry name" value="MORN"/>
</dbReference>
<evidence type="ECO:0000313" key="3">
    <source>
        <dbReference type="EMBL" id="CAD8093982.1"/>
    </source>
</evidence>
<accession>A0A8S1NP00</accession>
<dbReference type="AlphaFoldDB" id="A0A8S1NP00"/>
<feature type="region of interest" description="Disordered" evidence="2">
    <location>
        <begin position="32"/>
        <end position="52"/>
    </location>
</feature>
<dbReference type="SMART" id="SM00698">
    <property type="entry name" value="MORN"/>
    <property type="match status" value="5"/>
</dbReference>
<gene>
    <name evidence="3" type="ORF">PSON_ATCC_30995.1.T0610261</name>
</gene>
<dbReference type="Proteomes" id="UP000692954">
    <property type="component" value="Unassembled WGS sequence"/>
</dbReference>
<comment type="caution">
    <text evidence="3">The sequence shown here is derived from an EMBL/GenBank/DDBJ whole genome shotgun (WGS) entry which is preliminary data.</text>
</comment>
<dbReference type="PANTHER" id="PTHR23084:SF263">
    <property type="entry name" value="MORN REPEAT-CONTAINING PROTEIN 1"/>
    <property type="match status" value="1"/>
</dbReference>
<organism evidence="3 4">
    <name type="scientific">Paramecium sonneborni</name>
    <dbReference type="NCBI Taxonomy" id="65129"/>
    <lineage>
        <taxon>Eukaryota</taxon>
        <taxon>Sar</taxon>
        <taxon>Alveolata</taxon>
        <taxon>Ciliophora</taxon>
        <taxon>Intramacronucleata</taxon>
        <taxon>Oligohymenophorea</taxon>
        <taxon>Peniculida</taxon>
        <taxon>Parameciidae</taxon>
        <taxon>Paramecium</taxon>
    </lineage>
</organism>
<dbReference type="Pfam" id="PF02493">
    <property type="entry name" value="MORN"/>
    <property type="match status" value="5"/>
</dbReference>
<name>A0A8S1NP00_9CILI</name>
<protein>
    <recommendedName>
        <fullName evidence="5">MORN repeat protein</fullName>
    </recommendedName>
</protein>
<feature type="compositionally biased region" description="Polar residues" evidence="2">
    <location>
        <begin position="39"/>
        <end position="52"/>
    </location>
</feature>
<dbReference type="EMBL" id="CAJJDN010000061">
    <property type="protein sequence ID" value="CAD8093982.1"/>
    <property type="molecule type" value="Genomic_DNA"/>
</dbReference>
<reference evidence="3" key="1">
    <citation type="submission" date="2021-01" db="EMBL/GenBank/DDBJ databases">
        <authorList>
            <consortium name="Genoscope - CEA"/>
            <person name="William W."/>
        </authorList>
    </citation>
    <scope>NUCLEOTIDE SEQUENCE</scope>
</reference>
<keyword evidence="4" id="KW-1185">Reference proteome</keyword>